<keyword evidence="2" id="KW-0157">Chromophore</keyword>
<protein>
    <submittedName>
        <fullName evidence="4">Phycobilisome protein</fullName>
    </submittedName>
</protein>
<dbReference type="InterPro" id="IPR012128">
    <property type="entry name" value="Phycobilisome_asu/bsu"/>
</dbReference>
<dbReference type="GO" id="GO:0030089">
    <property type="term" value="C:phycobilisome"/>
    <property type="evidence" value="ECO:0007669"/>
    <property type="project" value="InterPro"/>
</dbReference>
<evidence type="ECO:0000256" key="2">
    <source>
        <dbReference type="ARBA" id="ARBA00022991"/>
    </source>
</evidence>
<dbReference type="CDD" id="cd08919">
    <property type="entry name" value="PBP-like"/>
    <property type="match status" value="1"/>
</dbReference>
<evidence type="ECO:0000313" key="4">
    <source>
        <dbReference type="EMBL" id="WNZ45706.1"/>
    </source>
</evidence>
<gene>
    <name evidence="4" type="ORF">Q2T42_28360</name>
</gene>
<dbReference type="GO" id="GO:0015979">
    <property type="term" value="P:photosynthesis"/>
    <property type="evidence" value="ECO:0007669"/>
    <property type="project" value="InterPro"/>
</dbReference>
<keyword evidence="3" id="KW-0089">Bile pigment</keyword>
<dbReference type="AlphaFoldDB" id="A0AA96WTG6"/>
<sequence length="157" mass="18169">MLSQIQRLSQTTEGRYATDEELRFLAEYARSFELRVQTYQKLQASEAAIVQQVLAKMRAIDPTLLRNGSEDVTAKWKRDTLRVLRYSAVAMLLDDSETLRERFLFWFQTIMRAFNAQKSCGVTYTVMQEVVKQVLTPSEANLILPILEVNRRMLGTV</sequence>
<proteinExistence type="inferred from homology"/>
<accession>A0AA96WTG6</accession>
<dbReference type="Gene3D" id="1.10.490.20">
    <property type="entry name" value="Phycocyanins"/>
    <property type="match status" value="1"/>
</dbReference>
<evidence type="ECO:0000256" key="3">
    <source>
        <dbReference type="ARBA" id="ARBA00023307"/>
    </source>
</evidence>
<dbReference type="Pfam" id="PF00502">
    <property type="entry name" value="Phycobilisome"/>
    <property type="match status" value="1"/>
</dbReference>
<dbReference type="InterPro" id="IPR038719">
    <property type="entry name" value="Phycobilisome_asu/bsu_sf"/>
</dbReference>
<comment type="similarity">
    <text evidence="1">Belongs to the phycobiliprotein family.</text>
</comment>
<dbReference type="RefSeq" id="WP_190647455.1">
    <property type="nucleotide sequence ID" value="NZ_CP130144.1"/>
</dbReference>
<reference evidence="4" key="2">
    <citation type="submission" date="2023-07" db="EMBL/GenBank/DDBJ databases">
        <authorList>
            <person name="Bai X.-H."/>
            <person name="Wang H.-H."/>
            <person name="Wang J."/>
            <person name="Ma M.-Y."/>
            <person name="Hu H.-H."/>
            <person name="Song Z.-L."/>
            <person name="Ma H.-G."/>
            <person name="Fan Y."/>
            <person name="Du C.-Y."/>
            <person name="Xu J.-C."/>
        </authorList>
    </citation>
    <scope>NUCLEOTIDE SEQUENCE</scope>
    <source>
        <strain evidence="4">CZ1</strain>
    </source>
</reference>
<dbReference type="SUPFAM" id="SSF46458">
    <property type="entry name" value="Globin-like"/>
    <property type="match status" value="1"/>
</dbReference>
<reference evidence="4" key="1">
    <citation type="journal article" date="2023" name="Plants (Basel)">
        <title>Genomic Analysis of Leptolyngbya boryana CZ1 Reveals Efficient Carbon Fixation Modules.</title>
        <authorList>
            <person name="Bai X."/>
            <person name="Wang H."/>
            <person name="Cheng W."/>
            <person name="Wang J."/>
            <person name="Ma M."/>
            <person name="Hu H."/>
            <person name="Song Z."/>
            <person name="Ma H."/>
            <person name="Fan Y."/>
            <person name="Du C."/>
            <person name="Xu J."/>
        </authorList>
    </citation>
    <scope>NUCLEOTIDE SEQUENCE</scope>
    <source>
        <strain evidence="4">CZ1</strain>
    </source>
</reference>
<name>A0AA96WTG6_LEPBY</name>
<evidence type="ECO:0000256" key="1">
    <source>
        <dbReference type="ARBA" id="ARBA00008182"/>
    </source>
</evidence>
<dbReference type="InterPro" id="IPR009050">
    <property type="entry name" value="Globin-like_sf"/>
</dbReference>
<dbReference type="EMBL" id="CP130144">
    <property type="protein sequence ID" value="WNZ45706.1"/>
    <property type="molecule type" value="Genomic_DNA"/>
</dbReference>
<organism evidence="4">
    <name type="scientific">Leptolyngbya boryana CZ1</name>
    <dbReference type="NCBI Taxonomy" id="3060204"/>
    <lineage>
        <taxon>Bacteria</taxon>
        <taxon>Bacillati</taxon>
        <taxon>Cyanobacteriota</taxon>
        <taxon>Cyanophyceae</taxon>
        <taxon>Leptolyngbyales</taxon>
        <taxon>Leptolyngbyaceae</taxon>
        <taxon>Leptolyngbya group</taxon>
        <taxon>Leptolyngbya</taxon>
    </lineage>
</organism>